<dbReference type="GeneID" id="70187484"/>
<dbReference type="AlphaFoldDB" id="A0A9P8YKD4"/>
<dbReference type="OrthoDB" id="10547421at2759"/>
<evidence type="ECO:0000256" key="1">
    <source>
        <dbReference type="SAM" id="MobiDB-lite"/>
    </source>
</evidence>
<feature type="region of interest" description="Disordered" evidence="1">
    <location>
        <begin position="135"/>
        <end position="155"/>
    </location>
</feature>
<organism evidence="2 3">
    <name type="scientific">Microdochium trichocladiopsis</name>
    <dbReference type="NCBI Taxonomy" id="1682393"/>
    <lineage>
        <taxon>Eukaryota</taxon>
        <taxon>Fungi</taxon>
        <taxon>Dikarya</taxon>
        <taxon>Ascomycota</taxon>
        <taxon>Pezizomycotina</taxon>
        <taxon>Sordariomycetes</taxon>
        <taxon>Xylariomycetidae</taxon>
        <taxon>Xylariales</taxon>
        <taxon>Microdochiaceae</taxon>
        <taxon>Microdochium</taxon>
    </lineage>
</organism>
<keyword evidence="3" id="KW-1185">Reference proteome</keyword>
<dbReference type="Proteomes" id="UP000756346">
    <property type="component" value="Unassembled WGS sequence"/>
</dbReference>
<evidence type="ECO:0000313" key="3">
    <source>
        <dbReference type="Proteomes" id="UP000756346"/>
    </source>
</evidence>
<reference evidence="2" key="1">
    <citation type="journal article" date="2021" name="Nat. Commun.">
        <title>Genetic determinants of endophytism in the Arabidopsis root mycobiome.</title>
        <authorList>
            <person name="Mesny F."/>
            <person name="Miyauchi S."/>
            <person name="Thiergart T."/>
            <person name="Pickel B."/>
            <person name="Atanasova L."/>
            <person name="Karlsson M."/>
            <person name="Huettel B."/>
            <person name="Barry K.W."/>
            <person name="Haridas S."/>
            <person name="Chen C."/>
            <person name="Bauer D."/>
            <person name="Andreopoulos W."/>
            <person name="Pangilinan J."/>
            <person name="LaButti K."/>
            <person name="Riley R."/>
            <person name="Lipzen A."/>
            <person name="Clum A."/>
            <person name="Drula E."/>
            <person name="Henrissat B."/>
            <person name="Kohler A."/>
            <person name="Grigoriev I.V."/>
            <person name="Martin F.M."/>
            <person name="Hacquard S."/>
        </authorList>
    </citation>
    <scope>NUCLEOTIDE SEQUENCE</scope>
    <source>
        <strain evidence="2">MPI-CAGE-CH-0230</strain>
    </source>
</reference>
<evidence type="ECO:0000313" key="2">
    <source>
        <dbReference type="EMBL" id="KAH7041056.1"/>
    </source>
</evidence>
<name>A0A9P8YKD4_9PEZI</name>
<feature type="compositionally biased region" description="Acidic residues" evidence="1">
    <location>
        <begin position="135"/>
        <end position="147"/>
    </location>
</feature>
<proteinExistence type="predicted"/>
<gene>
    <name evidence="2" type="ORF">B0I36DRAFT_358261</name>
</gene>
<dbReference type="EMBL" id="JAGTJQ010000001">
    <property type="protein sequence ID" value="KAH7041056.1"/>
    <property type="molecule type" value="Genomic_DNA"/>
</dbReference>
<dbReference type="RefSeq" id="XP_046019111.1">
    <property type="nucleotide sequence ID" value="XM_046157938.1"/>
</dbReference>
<accession>A0A9P8YKD4</accession>
<sequence length="364" mass="38785">MAATTTMSPLRHYSPLREMIIDNCALFMKMPPSHIMIITEKSPAGQIVACAMVRGVAPGTVVCSDPSGDLDSALASLHDKSMRTVHCHRGGHGVQHHVSNRRPRLAPRDYSDDEDWLSDYDVLSETSDDTAMADWQDEEGSDTDDDAAQVSTPATTLVPSPLSVEDRVFDIVFSANWEGRGQHQFLARSPAGIKALQVAVLDYCRKYPTAFPGQVTPAKAVEQKSPKMPITTTASGMDHEDGSTLADDGGARSNGDSSSGSPAAKVAAGTTLQGSAVVSTAAGMPRPSPYEQRHSVTVWWNGGILTAKIRSAGSGDSAVKYDVKAYSGDSLAPFFRMISQSGKVPTVEVDIDFSGRSADATIMH</sequence>
<comment type="caution">
    <text evidence="2">The sequence shown here is derived from an EMBL/GenBank/DDBJ whole genome shotgun (WGS) entry which is preliminary data.</text>
</comment>
<protein>
    <submittedName>
        <fullName evidence="2">Uncharacterized protein</fullName>
    </submittedName>
</protein>
<feature type="compositionally biased region" description="Basic residues" evidence="1">
    <location>
        <begin position="90"/>
        <end position="105"/>
    </location>
</feature>
<feature type="region of interest" description="Disordered" evidence="1">
    <location>
        <begin position="220"/>
        <end position="266"/>
    </location>
</feature>
<feature type="region of interest" description="Disordered" evidence="1">
    <location>
        <begin position="90"/>
        <end position="110"/>
    </location>
</feature>